<dbReference type="Pfam" id="PF16683">
    <property type="entry name" value="TGase_elicitor"/>
    <property type="match status" value="1"/>
</dbReference>
<comment type="caution">
    <text evidence="1">The sequence shown here is derived from an EMBL/GenBank/DDBJ whole genome shotgun (WGS) entry which is preliminary data.</text>
</comment>
<dbReference type="GO" id="GO:0016755">
    <property type="term" value="F:aminoacyltransferase activity"/>
    <property type="evidence" value="ECO:0007669"/>
    <property type="project" value="InterPro"/>
</dbReference>
<evidence type="ECO:0000313" key="1">
    <source>
        <dbReference type="EMBL" id="GMF45012.1"/>
    </source>
</evidence>
<organism evidence="1 2">
    <name type="scientific">Phytophthora lilii</name>
    <dbReference type="NCBI Taxonomy" id="2077276"/>
    <lineage>
        <taxon>Eukaryota</taxon>
        <taxon>Sar</taxon>
        <taxon>Stramenopiles</taxon>
        <taxon>Oomycota</taxon>
        <taxon>Peronosporomycetes</taxon>
        <taxon>Peronosporales</taxon>
        <taxon>Peronosporaceae</taxon>
        <taxon>Phytophthora</taxon>
    </lineage>
</organism>
<sequence>MAVRKPTPWNTRLWLTYEDSFNIQWDEGQPSATEKYAKVFGLDVKTFMDGVSSQSGVDSFFNASTVCTSDADCDASFCGIRTNATSGYCIAPWYGFSHAWAPAALNEKEPRCPVTFNGVTFQPMDLEGLITAVYSAANISTVFTGHRFNGDDYSVDQYGRILDPTYRDLNPGFAHIAAANMLGRLNTPFIIDGNTDYPVWNIAVGRFEVYNQTAMTPAEAAQKFYAVDSYPFNDAAKGIFHVLSRLSWGNETFAYSNGTLADPSLNANQNSGEDYELLVVSEWEARC</sequence>
<reference evidence="1" key="1">
    <citation type="submission" date="2023-04" db="EMBL/GenBank/DDBJ databases">
        <title>Phytophthora lilii NBRC 32176.</title>
        <authorList>
            <person name="Ichikawa N."/>
            <person name="Sato H."/>
            <person name="Tonouchi N."/>
        </authorList>
    </citation>
    <scope>NUCLEOTIDE SEQUENCE</scope>
    <source>
        <strain evidence="1">NBRC 32176</strain>
    </source>
</reference>
<gene>
    <name evidence="1" type="ORF">Plil01_001696800</name>
</gene>
<evidence type="ECO:0000313" key="2">
    <source>
        <dbReference type="Proteomes" id="UP001165083"/>
    </source>
</evidence>
<dbReference type="Gene3D" id="3.30.40.240">
    <property type="entry name" value="Transglutaminase elicitor, body domain"/>
    <property type="match status" value="1"/>
</dbReference>
<protein>
    <submittedName>
        <fullName evidence="1">Unnamed protein product</fullName>
    </submittedName>
</protein>
<dbReference type="AlphaFoldDB" id="A0A9W6XTK1"/>
<accession>A0A9W6XTK1</accession>
<dbReference type="EMBL" id="BSXW01003125">
    <property type="protein sequence ID" value="GMF45012.1"/>
    <property type="molecule type" value="Genomic_DNA"/>
</dbReference>
<name>A0A9W6XTK1_9STRA</name>
<dbReference type="InterPro" id="IPR032048">
    <property type="entry name" value="TGase_elicitor"/>
</dbReference>
<keyword evidence="2" id="KW-1185">Reference proteome</keyword>
<dbReference type="Proteomes" id="UP001165083">
    <property type="component" value="Unassembled WGS sequence"/>
</dbReference>
<dbReference type="OrthoDB" id="10249031at2759"/>
<proteinExistence type="predicted"/>